<dbReference type="PIRSF" id="PIRSF004848">
    <property type="entry name" value="YBL036c_PLPDEIII"/>
    <property type="match status" value="1"/>
</dbReference>
<comment type="similarity">
    <text evidence="2 4">Belongs to the pyridoxal phosphate-binding protein YggS/PROSC family.</text>
</comment>
<dbReference type="Gene3D" id="3.20.20.10">
    <property type="entry name" value="Alanine racemase"/>
    <property type="match status" value="1"/>
</dbReference>
<dbReference type="PANTHER" id="PTHR10146">
    <property type="entry name" value="PROLINE SYNTHETASE CO-TRANSCRIBED BACTERIAL HOMOLOG PROTEIN"/>
    <property type="match status" value="1"/>
</dbReference>
<accession>H2J7M2</accession>
<reference evidence="7" key="2">
    <citation type="submission" date="2012-01" db="EMBL/GenBank/DDBJ databases">
        <title>Complete sequence of chromosome of Marinitoga piezophila KA3.</title>
        <authorList>
            <person name="Lucas S."/>
            <person name="Han J."/>
            <person name="Lapidus A."/>
            <person name="Cheng J.-F."/>
            <person name="Goodwin L."/>
            <person name="Pitluck S."/>
            <person name="Peters L."/>
            <person name="Mikhailova N."/>
            <person name="Teshima H."/>
            <person name="Detter J.C."/>
            <person name="Han C."/>
            <person name="Tapia R."/>
            <person name="Land M."/>
            <person name="Hauser L."/>
            <person name="Kyrpides N."/>
            <person name="Ivanova N."/>
            <person name="Pagani I."/>
            <person name="Jebbar M."/>
            <person name="Vannier P."/>
            <person name="Oger P."/>
            <person name="Cario A."/>
            <person name="Bartlett D."/>
            <person name="Noll K.M."/>
            <person name="Woyke T."/>
        </authorList>
    </citation>
    <scope>NUCLEOTIDE SEQUENCE [LARGE SCALE GENOMIC DNA]</scope>
    <source>
        <strain evidence="7">DSM 14283 / JCM 11233 / KA3</strain>
    </source>
</reference>
<dbReference type="FunFam" id="3.20.20.10:FF:000018">
    <property type="entry name" value="Pyridoxal phosphate homeostasis protein"/>
    <property type="match status" value="1"/>
</dbReference>
<dbReference type="NCBIfam" id="TIGR00044">
    <property type="entry name" value="YggS family pyridoxal phosphate-dependent enzyme"/>
    <property type="match status" value="1"/>
</dbReference>
<protein>
    <recommendedName>
        <fullName evidence="2">Pyridoxal phosphate homeostasis protein</fullName>
        <shortName evidence="2">PLP homeostasis protein</shortName>
    </recommendedName>
</protein>
<dbReference type="HAMAP" id="MF_02087">
    <property type="entry name" value="PLP_homeostasis"/>
    <property type="match status" value="1"/>
</dbReference>
<dbReference type="KEGG" id="mpz:Marpi_0951"/>
<reference evidence="6 7" key="1">
    <citation type="journal article" date="2012" name="J. Bacteriol.">
        <title>Complete Genome Sequence of the Thermophilic, Piezophilic, Heterotrophic Bacterium Marinitoga piezophila KA3.</title>
        <authorList>
            <person name="Lucas S."/>
            <person name="Han J."/>
            <person name="Lapidus A."/>
            <person name="Cheng J.F."/>
            <person name="Goodwin L.A."/>
            <person name="Pitluck S."/>
            <person name="Peters L."/>
            <person name="Mikhailova N."/>
            <person name="Teshima H."/>
            <person name="Detter J.C."/>
            <person name="Han C."/>
            <person name="Tapia R."/>
            <person name="Land M."/>
            <person name="Hauser L."/>
            <person name="Kyrpides N.C."/>
            <person name="Ivanova N."/>
            <person name="Pagani I."/>
            <person name="Vannier P."/>
            <person name="Oger P."/>
            <person name="Bartlett D.H."/>
            <person name="Noll K.M."/>
            <person name="Woyke T."/>
            <person name="Jebbar M."/>
        </authorList>
    </citation>
    <scope>NUCLEOTIDE SEQUENCE [LARGE SCALE GENOMIC DNA]</scope>
    <source>
        <strain evidence="7">DSM 14283 / JCM 11233 / KA3</strain>
    </source>
</reference>
<dbReference type="AlphaFoldDB" id="H2J7M2"/>
<dbReference type="PANTHER" id="PTHR10146:SF14">
    <property type="entry name" value="PYRIDOXAL PHOSPHATE HOMEOSTASIS PROTEIN"/>
    <property type="match status" value="1"/>
</dbReference>
<evidence type="ECO:0000256" key="1">
    <source>
        <dbReference type="ARBA" id="ARBA00022898"/>
    </source>
</evidence>
<evidence type="ECO:0000313" key="7">
    <source>
        <dbReference type="Proteomes" id="UP000007161"/>
    </source>
</evidence>
<dbReference type="eggNOG" id="COG0325">
    <property type="taxonomic scope" value="Bacteria"/>
</dbReference>
<dbReference type="CDD" id="cd00635">
    <property type="entry name" value="PLPDE_III_YBL036c_like"/>
    <property type="match status" value="1"/>
</dbReference>
<evidence type="ECO:0000256" key="4">
    <source>
        <dbReference type="RuleBase" id="RU004514"/>
    </source>
</evidence>
<evidence type="ECO:0000313" key="6">
    <source>
        <dbReference type="EMBL" id="AEX85363.1"/>
    </source>
</evidence>
<keyword evidence="1 2" id="KW-0663">Pyridoxal phosphate</keyword>
<evidence type="ECO:0000256" key="2">
    <source>
        <dbReference type="HAMAP-Rule" id="MF_02087"/>
    </source>
</evidence>
<comment type="function">
    <text evidence="2">Pyridoxal 5'-phosphate (PLP)-binding protein, which is involved in PLP homeostasis.</text>
</comment>
<dbReference type="SUPFAM" id="SSF51419">
    <property type="entry name" value="PLP-binding barrel"/>
    <property type="match status" value="1"/>
</dbReference>
<keyword evidence="7" id="KW-1185">Reference proteome</keyword>
<dbReference type="EMBL" id="CP003257">
    <property type="protein sequence ID" value="AEX85363.1"/>
    <property type="molecule type" value="Genomic_DNA"/>
</dbReference>
<evidence type="ECO:0000259" key="5">
    <source>
        <dbReference type="Pfam" id="PF01168"/>
    </source>
</evidence>
<feature type="domain" description="Alanine racemase N-terminal" evidence="5">
    <location>
        <begin position="24"/>
        <end position="225"/>
    </location>
</feature>
<feature type="modified residue" description="N6-(pyridoxal phosphate)lysine" evidence="2 3">
    <location>
        <position position="36"/>
    </location>
</feature>
<dbReference type="InterPro" id="IPR011078">
    <property type="entry name" value="PyrdxlP_homeostasis"/>
</dbReference>
<dbReference type="Pfam" id="PF01168">
    <property type="entry name" value="Ala_racemase_N"/>
    <property type="match status" value="1"/>
</dbReference>
<comment type="cofactor">
    <cofactor evidence="3">
        <name>pyridoxal 5'-phosphate</name>
        <dbReference type="ChEBI" id="CHEBI:597326"/>
    </cofactor>
</comment>
<dbReference type="Proteomes" id="UP000007161">
    <property type="component" value="Chromosome"/>
</dbReference>
<sequence length="232" mass="26901">MEFIKSNLDFVNEKIKESAERSNRQFDEIRLVAVSKTFPVDYIKAAYEYGIKNFGENKAQELRAKHQELEGYDITWHFIGRIQTNKVKYIVPIAEYIHSVYREKELKEIDKIAKKHNKIQKILIEVNVSGEETKGGIVPEEVEEFIKMAMHYENLEVVGLMTMAPYTDDKGLIKNIFDKLRELRDKLNVKYKKITELSMGMSNDYEIAVESGTTMVRIGSLIFGKRNYTTGG</sequence>
<proteinExistence type="inferred from homology"/>
<dbReference type="InterPro" id="IPR029066">
    <property type="entry name" value="PLP-binding_barrel"/>
</dbReference>
<dbReference type="STRING" id="443254.Marpi_0951"/>
<name>H2J7M2_MARPK</name>
<dbReference type="HOGENOM" id="CLU_059988_1_0_0"/>
<organism evidence="6 7">
    <name type="scientific">Marinitoga piezophila (strain DSM 14283 / JCM 11233 / KA3)</name>
    <dbReference type="NCBI Taxonomy" id="443254"/>
    <lineage>
        <taxon>Bacteria</taxon>
        <taxon>Thermotogati</taxon>
        <taxon>Thermotogota</taxon>
        <taxon>Thermotogae</taxon>
        <taxon>Petrotogales</taxon>
        <taxon>Petrotogaceae</taxon>
        <taxon>Marinitoga</taxon>
    </lineage>
</organism>
<dbReference type="GO" id="GO:0030170">
    <property type="term" value="F:pyridoxal phosphate binding"/>
    <property type="evidence" value="ECO:0007669"/>
    <property type="project" value="UniProtKB-UniRule"/>
</dbReference>
<dbReference type="OrthoDB" id="9804072at2"/>
<dbReference type="RefSeq" id="WP_014296435.1">
    <property type="nucleotide sequence ID" value="NC_016751.1"/>
</dbReference>
<dbReference type="PROSITE" id="PS01211">
    <property type="entry name" value="UPF0001"/>
    <property type="match status" value="1"/>
</dbReference>
<gene>
    <name evidence="6" type="ordered locus">Marpi_0951</name>
</gene>
<dbReference type="InterPro" id="IPR001608">
    <property type="entry name" value="Ala_racemase_N"/>
</dbReference>
<evidence type="ECO:0000256" key="3">
    <source>
        <dbReference type="PIRSR" id="PIRSR004848-1"/>
    </source>
</evidence>